<evidence type="ECO:0000256" key="2">
    <source>
        <dbReference type="ARBA" id="ARBA00022692"/>
    </source>
</evidence>
<keyword evidence="2 5" id="KW-0812">Transmembrane</keyword>
<dbReference type="Proteomes" id="UP000319068">
    <property type="component" value="Chromosome"/>
</dbReference>
<feature type="region of interest" description="Disordered" evidence="6">
    <location>
        <begin position="900"/>
        <end position="969"/>
    </location>
</feature>
<dbReference type="PANTHER" id="PTHR39344">
    <property type="entry name" value="UPF0182 PROTEIN SLL1060"/>
    <property type="match status" value="1"/>
</dbReference>
<dbReference type="HAMAP" id="MF_01600">
    <property type="entry name" value="UPF0182"/>
    <property type="match status" value="1"/>
</dbReference>
<comment type="similarity">
    <text evidence="5">Belongs to the UPF0182 family.</text>
</comment>
<dbReference type="PANTHER" id="PTHR39344:SF1">
    <property type="entry name" value="UPF0182 PROTEIN SLL1060"/>
    <property type="match status" value="1"/>
</dbReference>
<feature type="transmembrane region" description="Helical" evidence="5">
    <location>
        <begin position="171"/>
        <end position="197"/>
    </location>
</feature>
<comment type="subcellular location">
    <subcellularLocation>
        <location evidence="5">Cell membrane</location>
        <topology evidence="5">Multi-pass membrane protein</topology>
    </subcellularLocation>
</comment>
<evidence type="ECO:0000313" key="8">
    <source>
        <dbReference type="EMBL" id="QDP75135.1"/>
    </source>
</evidence>
<feature type="transmembrane region" description="Helical" evidence="5">
    <location>
        <begin position="118"/>
        <end position="139"/>
    </location>
</feature>
<evidence type="ECO:0000256" key="4">
    <source>
        <dbReference type="ARBA" id="ARBA00023136"/>
    </source>
</evidence>
<reference evidence="7" key="2">
    <citation type="submission" date="2023-03" db="EMBL/GenBank/DDBJ databases">
        <title>Cellulosimicrobium cellulans NBRC 103059.</title>
        <authorList>
            <person name="Ichikawa N."/>
            <person name="Sato H."/>
            <person name="Tonouchi N."/>
        </authorList>
    </citation>
    <scope>NUCLEOTIDE SEQUENCE</scope>
    <source>
        <strain evidence="7">NBRC 103059</strain>
    </source>
</reference>
<feature type="transmembrane region" description="Helical" evidence="5">
    <location>
        <begin position="21"/>
        <end position="44"/>
    </location>
</feature>
<dbReference type="GO" id="GO:0005886">
    <property type="term" value="C:plasma membrane"/>
    <property type="evidence" value="ECO:0007669"/>
    <property type="project" value="UniProtKB-SubCell"/>
</dbReference>
<evidence type="ECO:0000256" key="6">
    <source>
        <dbReference type="SAM" id="MobiDB-lite"/>
    </source>
</evidence>
<reference evidence="8 9" key="1">
    <citation type="submission" date="2019-07" db="EMBL/GenBank/DDBJ databases">
        <title>Complete Genome Sequence and Methylome Analysis of Arthrobacter luteus NEB113.</title>
        <authorList>
            <person name="Fomenkov A."/>
            <person name="Anton B.P."/>
            <person name="Vincze T."/>
            <person name="Roberts R.J."/>
        </authorList>
    </citation>
    <scope>NUCLEOTIDE SEQUENCE [LARGE SCALE GENOMIC DNA]</scope>
    <source>
        <strain evidence="8 9">NEB113</strain>
    </source>
</reference>
<feature type="transmembrane region" description="Helical" evidence="5">
    <location>
        <begin position="266"/>
        <end position="284"/>
    </location>
</feature>
<dbReference type="EMBL" id="CP041694">
    <property type="protein sequence ID" value="QDP75135.1"/>
    <property type="molecule type" value="Genomic_DNA"/>
</dbReference>
<dbReference type="Proteomes" id="UP001165168">
    <property type="component" value="Unassembled WGS sequence"/>
</dbReference>
<dbReference type="Pfam" id="PF03699">
    <property type="entry name" value="UPF0182"/>
    <property type="match status" value="1"/>
</dbReference>
<dbReference type="AlphaFoldDB" id="A0AAV5P5V4"/>
<evidence type="ECO:0000256" key="5">
    <source>
        <dbReference type="HAMAP-Rule" id="MF_01600"/>
    </source>
</evidence>
<proteinExistence type="inferred from homology"/>
<evidence type="ECO:0000313" key="9">
    <source>
        <dbReference type="Proteomes" id="UP000319068"/>
    </source>
</evidence>
<dbReference type="RefSeq" id="WP_137280163.1">
    <property type="nucleotide sequence ID" value="NZ_BSTG01000001.1"/>
</dbReference>
<keyword evidence="1 5" id="KW-1003">Cell membrane</keyword>
<keyword evidence="9" id="KW-1185">Reference proteome</keyword>
<gene>
    <name evidence="7" type="ORF">Ccel01_10790</name>
    <name evidence="8" type="ORF">FOG94_08190</name>
</gene>
<dbReference type="GO" id="GO:0005576">
    <property type="term" value="C:extracellular region"/>
    <property type="evidence" value="ECO:0007669"/>
    <property type="project" value="TreeGrafter"/>
</dbReference>
<keyword evidence="3 5" id="KW-1133">Transmembrane helix</keyword>
<dbReference type="EMBL" id="BSTG01000001">
    <property type="protein sequence ID" value="GLY56477.1"/>
    <property type="molecule type" value="Genomic_DNA"/>
</dbReference>
<feature type="transmembrane region" description="Helical" evidence="5">
    <location>
        <begin position="291"/>
        <end position="312"/>
    </location>
</feature>
<organism evidence="7 10">
    <name type="scientific">Cellulosimicrobium cellulans</name>
    <name type="common">Arthrobacter luteus</name>
    <dbReference type="NCBI Taxonomy" id="1710"/>
    <lineage>
        <taxon>Bacteria</taxon>
        <taxon>Bacillati</taxon>
        <taxon>Actinomycetota</taxon>
        <taxon>Actinomycetes</taxon>
        <taxon>Micrococcales</taxon>
        <taxon>Promicromonosporaceae</taxon>
        <taxon>Cellulosimicrobium</taxon>
    </lineage>
</organism>
<evidence type="ECO:0000256" key="3">
    <source>
        <dbReference type="ARBA" id="ARBA00022989"/>
    </source>
</evidence>
<accession>A0AAV5P5V4</accession>
<feature type="transmembrane region" description="Helical" evidence="5">
    <location>
        <begin position="218"/>
        <end position="237"/>
    </location>
</feature>
<feature type="transmembrane region" description="Helical" evidence="5">
    <location>
        <begin position="67"/>
        <end position="89"/>
    </location>
</feature>
<protein>
    <recommendedName>
        <fullName evidence="5">UPF0182 protein Ccel01_10790</fullName>
    </recommendedName>
</protein>
<feature type="compositionally biased region" description="Low complexity" evidence="6">
    <location>
        <begin position="926"/>
        <end position="960"/>
    </location>
</feature>
<evidence type="ECO:0000313" key="7">
    <source>
        <dbReference type="EMBL" id="GLY56477.1"/>
    </source>
</evidence>
<name>A0AAV5P5V4_CELCE</name>
<evidence type="ECO:0000313" key="10">
    <source>
        <dbReference type="Proteomes" id="UP001165168"/>
    </source>
</evidence>
<evidence type="ECO:0000256" key="1">
    <source>
        <dbReference type="ARBA" id="ARBA00022475"/>
    </source>
</evidence>
<keyword evidence="4 5" id="KW-0472">Membrane</keyword>
<sequence length="1024" mass="109800">MSFAAAPRRPSSGGRPARRRSPIGIAIAVVGALVVLLLLLAQFWTEVLWFQQLDFANVLWTQWGTRIALFVAGFLVMGGLVFLSFSLAYRSRPIYAPSTPEQATLDQYREAIEPLRKVVMIVAPALVGFFAGAAASSQWQTVLLALNSVPFGTTDPQWGIDLSFYVFTLPALRFVVSFLMAVVIIAGIAAVATHYLYGGLRIGGGSDAGPRTTTAARVQLSVISALLLVLIGANYWLDRYSILTSGGAKFDGASYADVHAVIPSKAILTVVALFVAALFVVTAVRGNWRLPAIGVGLMVVSAIAIGGIYPAVVQRFQVTPNAQDFEEEYIQRNIDATKAAYGIDNVETEQYNAKTEAEAGALREDADTTASIRLLDPEIVSPSFSQLQQNKQYYQFSSSLSVDRYTIDDESRDTVIAVRELNQDGLGADQRNWVNDHTVYTHGFGVVAAYGNQIGPDGRPAFYEGSIPSTGAFTDAGGYEPRIYFSPEAPEYSIVGAPEGREPWELDYPVDDAGGQVNNTFPTDEVAAGPSVGSFVNKVLYALKFGSEQILFSDRVTDESQILYDRSPRDRVAKVAPYLTLDGRVYPAVVDGRVKWIVDGYTTSNAYPYSTSESLEDSTRDSLVAANSVEALAPQQVNYIRNSVKATVDAYDGSVDLYAWDTEDPVLQAWSNVFPSSVQPLSEISGDLMSHLRYPEDLFKVQRTLLASYHVDDANEFFSGQDFWRSPEDPTASGNVKPLQPPYYLTLQMPSQEAPTFSLMSTYIPGGGSDRNILTGFLAVDAEPGSEAGVRSEDYGTLRLLELPRNATVPGPGQVQNNFNTDPTAADGLLALRRGDSTVINGNLLTLPVGGGLLYVQPVYVQSTEGTRFPLLRKVLVSFGDEIGFADTLDEALDQVFGGDSGANAGDADGGVETEVPDQPADGESPDAGTTDPGTTDPGTTDPGTEPPATEEPAPPADGGTVDGGARAELDQALRQAQQAIEDGQAALAEGDFAAYGEAQDRLQQALESALAAEQALDTESSAG</sequence>
<dbReference type="InterPro" id="IPR005372">
    <property type="entry name" value="UPF0182"/>
</dbReference>